<accession>A0A6V7H637</accession>
<evidence type="ECO:0000313" key="2">
    <source>
        <dbReference type="Proteomes" id="UP000752696"/>
    </source>
</evidence>
<keyword evidence="2" id="KW-1185">Reference proteome</keyword>
<dbReference type="AlphaFoldDB" id="A0A6V7H637"/>
<comment type="caution">
    <text evidence="1">The sequence shown here is derived from an EMBL/GenBank/DDBJ whole genome shotgun (WGS) entry which is preliminary data.</text>
</comment>
<gene>
    <name evidence="1" type="ORF">MHI_LOCUS422317</name>
</gene>
<proteinExistence type="predicted"/>
<feature type="non-terminal residue" evidence="1">
    <location>
        <position position="1"/>
    </location>
</feature>
<sequence length="53" mass="5808">LDLDYLERRGGETITCENAESGSKEEESPADTLDRVKVVFLGAPRVGKSSIIR</sequence>
<evidence type="ECO:0000313" key="1">
    <source>
        <dbReference type="EMBL" id="CAD1473950.1"/>
    </source>
</evidence>
<dbReference type="Proteomes" id="UP000752696">
    <property type="component" value="Unassembled WGS sequence"/>
</dbReference>
<protein>
    <submittedName>
        <fullName evidence="1">Uncharacterized protein</fullName>
    </submittedName>
</protein>
<name>A0A6V7H637_9HYME</name>
<dbReference type="OrthoDB" id="299781at2759"/>
<dbReference type="EMBL" id="CAJDYZ010007016">
    <property type="protein sequence ID" value="CAD1473950.1"/>
    <property type="molecule type" value="Genomic_DNA"/>
</dbReference>
<reference evidence="1" key="1">
    <citation type="submission" date="2020-07" db="EMBL/GenBank/DDBJ databases">
        <authorList>
            <person name="Nazaruddin N."/>
        </authorList>
    </citation>
    <scope>NUCLEOTIDE SEQUENCE</scope>
</reference>
<organism evidence="1 2">
    <name type="scientific">Heterotrigona itama</name>
    <dbReference type="NCBI Taxonomy" id="395501"/>
    <lineage>
        <taxon>Eukaryota</taxon>
        <taxon>Metazoa</taxon>
        <taxon>Ecdysozoa</taxon>
        <taxon>Arthropoda</taxon>
        <taxon>Hexapoda</taxon>
        <taxon>Insecta</taxon>
        <taxon>Pterygota</taxon>
        <taxon>Neoptera</taxon>
        <taxon>Endopterygota</taxon>
        <taxon>Hymenoptera</taxon>
        <taxon>Apocrita</taxon>
        <taxon>Aculeata</taxon>
        <taxon>Apoidea</taxon>
        <taxon>Anthophila</taxon>
        <taxon>Apidae</taxon>
        <taxon>Heterotrigona</taxon>
    </lineage>
</organism>
<feature type="non-terminal residue" evidence="1">
    <location>
        <position position="53"/>
    </location>
</feature>